<organism evidence="3 4">
    <name type="scientific">Candidatus Daviesbacteria bacterium RIFCSPHIGHO2_01_FULL_40_11</name>
    <dbReference type="NCBI Taxonomy" id="1797762"/>
    <lineage>
        <taxon>Bacteria</taxon>
        <taxon>Candidatus Daviesiibacteriota</taxon>
    </lineage>
</organism>
<evidence type="ECO:0000256" key="2">
    <source>
        <dbReference type="SAM" id="Phobius"/>
    </source>
</evidence>
<keyword evidence="2" id="KW-0472">Membrane</keyword>
<gene>
    <name evidence="3" type="ORF">A2867_00335</name>
</gene>
<sequence length="127" mass="13642">MNRENGKDRGFSPEEEGQTPTEASNDYLRFMRKMVKWGAVGLGVGILLTGLGLATHNGTLLSAGTLIDTAGFFGVCTGGFGVIYPKVEKKTNAIALKAYEDMNGFIEGMYSAADKLIAIFNKSNQPK</sequence>
<feature type="compositionally biased region" description="Basic and acidic residues" evidence="1">
    <location>
        <begin position="1"/>
        <end position="12"/>
    </location>
</feature>
<feature type="transmembrane region" description="Helical" evidence="2">
    <location>
        <begin position="60"/>
        <end position="84"/>
    </location>
</feature>
<evidence type="ECO:0000313" key="4">
    <source>
        <dbReference type="Proteomes" id="UP000177555"/>
    </source>
</evidence>
<keyword evidence="2" id="KW-1133">Transmembrane helix</keyword>
<protein>
    <submittedName>
        <fullName evidence="3">Uncharacterized protein</fullName>
    </submittedName>
</protein>
<comment type="caution">
    <text evidence="3">The sequence shown here is derived from an EMBL/GenBank/DDBJ whole genome shotgun (WGS) entry which is preliminary data.</text>
</comment>
<proteinExistence type="predicted"/>
<feature type="transmembrane region" description="Helical" evidence="2">
    <location>
        <begin position="34"/>
        <end position="54"/>
    </location>
</feature>
<name>A0A1F5JLU2_9BACT</name>
<evidence type="ECO:0000256" key="1">
    <source>
        <dbReference type="SAM" id="MobiDB-lite"/>
    </source>
</evidence>
<dbReference type="Proteomes" id="UP000177555">
    <property type="component" value="Unassembled WGS sequence"/>
</dbReference>
<dbReference type="AlphaFoldDB" id="A0A1F5JLU2"/>
<accession>A0A1F5JLU2</accession>
<reference evidence="3 4" key="1">
    <citation type="journal article" date="2016" name="Nat. Commun.">
        <title>Thousands of microbial genomes shed light on interconnected biogeochemical processes in an aquifer system.</title>
        <authorList>
            <person name="Anantharaman K."/>
            <person name="Brown C.T."/>
            <person name="Hug L.A."/>
            <person name="Sharon I."/>
            <person name="Castelle C.J."/>
            <person name="Probst A.J."/>
            <person name="Thomas B.C."/>
            <person name="Singh A."/>
            <person name="Wilkins M.J."/>
            <person name="Karaoz U."/>
            <person name="Brodie E.L."/>
            <person name="Williams K.H."/>
            <person name="Hubbard S.S."/>
            <person name="Banfield J.F."/>
        </authorList>
    </citation>
    <scope>NUCLEOTIDE SEQUENCE [LARGE SCALE GENOMIC DNA]</scope>
</reference>
<keyword evidence="2" id="KW-0812">Transmembrane</keyword>
<feature type="region of interest" description="Disordered" evidence="1">
    <location>
        <begin position="1"/>
        <end position="23"/>
    </location>
</feature>
<evidence type="ECO:0000313" key="3">
    <source>
        <dbReference type="EMBL" id="OGE29595.1"/>
    </source>
</evidence>
<dbReference type="EMBL" id="MFCP01000004">
    <property type="protein sequence ID" value="OGE29595.1"/>
    <property type="molecule type" value="Genomic_DNA"/>
</dbReference>